<keyword evidence="2" id="KW-0326">Glycosidase</keyword>
<dbReference type="GO" id="GO:0004556">
    <property type="term" value="F:alpha-amylase activity"/>
    <property type="evidence" value="ECO:0007669"/>
    <property type="project" value="UniProtKB-EC"/>
</dbReference>
<evidence type="ECO:0000313" key="3">
    <source>
        <dbReference type="Proteomes" id="UP000054977"/>
    </source>
</evidence>
<dbReference type="InterPro" id="IPR017853">
    <property type="entry name" value="GH"/>
</dbReference>
<accession>A0A158JEM4</accession>
<proteinExistence type="predicted"/>
<sequence length="492" mass="56824">MSDLRYPALYQINTRVWLTELTRVLGRSAKLDDIPDADLDRFAELGFDWVWLLSVWQTGSAARAISCANTGWRREFADTLPDLGEQDIAGSGFAIQSYTVHCDLGGAAALARLRQRMQQRGLKLMLDFVPNHMALDHAWMDEHPDYFVHGSETDLARSPHNYCRVQTKNGPLVLAHGRDPYFDGWPDTLQLNYGNPDLQQAMIGELERIAGQCDGVRCDMAMLVLPDVFERTWGIRADPFWPKAIESVRREHPHFRFMAEVYWDLEWTMQQQGFEYAYDKQLYDRLRGAQARPVREHLYAGLDYQDKLARFLENHDEPRTAATFEPRMHEAAAIITYLSPGLRFFHQGQFEGCRKRISPHLVRAPLENVDASLQGFYERLMTVLRQPVFRDGTWTLLESEPAWEGNWTWDCVIAWSWQRADGERRLIAVNYAGNQSQCYLRIPFSDVSGRTVRLRDMMGTATFDRDGQDLVSRGLYLDLPPWSYHAFELTAS</sequence>
<dbReference type="Pfam" id="PF00128">
    <property type="entry name" value="Alpha-amylase"/>
    <property type="match status" value="1"/>
</dbReference>
<gene>
    <name evidence="2" type="ORF">AWB65_06489</name>
</gene>
<evidence type="ECO:0000259" key="1">
    <source>
        <dbReference type="SMART" id="SM00642"/>
    </source>
</evidence>
<dbReference type="CDD" id="cd11347">
    <property type="entry name" value="AmyAc_1"/>
    <property type="match status" value="1"/>
</dbReference>
<dbReference type="STRING" id="326474.AWB65_06489"/>
<dbReference type="InterPro" id="IPR006047">
    <property type="entry name" value="GH13_cat_dom"/>
</dbReference>
<dbReference type="Gene3D" id="3.20.20.80">
    <property type="entry name" value="Glycosidases"/>
    <property type="match status" value="1"/>
</dbReference>
<comment type="caution">
    <text evidence="2">The sequence shown here is derived from an EMBL/GenBank/DDBJ whole genome shotgun (WGS) entry which is preliminary data.</text>
</comment>
<reference evidence="2" key="1">
    <citation type="submission" date="2016-01" db="EMBL/GenBank/DDBJ databases">
        <authorList>
            <person name="Peeters C."/>
        </authorList>
    </citation>
    <scope>NUCLEOTIDE SEQUENCE [LARGE SCALE GENOMIC DNA]</scope>
    <source>
        <strain evidence="2">LMG 22934</strain>
    </source>
</reference>
<keyword evidence="3" id="KW-1185">Reference proteome</keyword>
<evidence type="ECO:0000313" key="2">
    <source>
        <dbReference type="EMBL" id="SAL67302.1"/>
    </source>
</evidence>
<organism evidence="2 3">
    <name type="scientific">Caballeronia humi</name>
    <dbReference type="NCBI Taxonomy" id="326474"/>
    <lineage>
        <taxon>Bacteria</taxon>
        <taxon>Pseudomonadati</taxon>
        <taxon>Pseudomonadota</taxon>
        <taxon>Betaproteobacteria</taxon>
        <taxon>Burkholderiales</taxon>
        <taxon>Burkholderiaceae</taxon>
        <taxon>Caballeronia</taxon>
    </lineage>
</organism>
<dbReference type="GO" id="GO:0005975">
    <property type="term" value="P:carbohydrate metabolic process"/>
    <property type="evidence" value="ECO:0007669"/>
    <property type="project" value="InterPro"/>
</dbReference>
<dbReference type="EC" id="3.2.1.1" evidence="2"/>
<dbReference type="SUPFAM" id="SSF51445">
    <property type="entry name" value="(Trans)glycosidases"/>
    <property type="match status" value="1"/>
</dbReference>
<feature type="domain" description="Glycosyl hydrolase family 13 catalytic" evidence="1">
    <location>
        <begin position="70"/>
        <end position="385"/>
    </location>
</feature>
<dbReference type="AlphaFoldDB" id="A0A158JEM4"/>
<dbReference type="RefSeq" id="WP_087670949.1">
    <property type="nucleotide sequence ID" value="NZ_FCNW02000086.1"/>
</dbReference>
<dbReference type="EMBL" id="FCNW02000086">
    <property type="protein sequence ID" value="SAL67302.1"/>
    <property type="molecule type" value="Genomic_DNA"/>
</dbReference>
<keyword evidence="2" id="KW-0378">Hydrolase</keyword>
<dbReference type="Proteomes" id="UP000054977">
    <property type="component" value="Unassembled WGS sequence"/>
</dbReference>
<dbReference type="PANTHER" id="PTHR47786:SF2">
    <property type="entry name" value="GLYCOSYL HYDROLASE FAMILY 13 CATALYTIC DOMAIN-CONTAINING PROTEIN"/>
    <property type="match status" value="1"/>
</dbReference>
<dbReference type="OrthoDB" id="9805159at2"/>
<name>A0A158JEM4_9BURK</name>
<dbReference type="PANTHER" id="PTHR47786">
    <property type="entry name" value="ALPHA-1,4-GLUCAN:MALTOSE-1-PHOSPHATE MALTOSYLTRANSFERASE"/>
    <property type="match status" value="1"/>
</dbReference>
<protein>
    <submittedName>
        <fullName evidence="2">Alpha-amylase</fullName>
        <ecNumber evidence="2">3.2.1.1</ecNumber>
    </submittedName>
</protein>
<dbReference type="SMART" id="SM00642">
    <property type="entry name" value="Aamy"/>
    <property type="match status" value="1"/>
</dbReference>